<feature type="region of interest" description="Disordered" evidence="1">
    <location>
        <begin position="265"/>
        <end position="303"/>
    </location>
</feature>
<feature type="compositionally biased region" description="Acidic residues" evidence="1">
    <location>
        <begin position="279"/>
        <end position="297"/>
    </location>
</feature>
<keyword evidence="3" id="KW-1185">Reference proteome</keyword>
<proteinExistence type="predicted"/>
<evidence type="ECO:0000256" key="1">
    <source>
        <dbReference type="SAM" id="MobiDB-lite"/>
    </source>
</evidence>
<evidence type="ECO:0000313" key="2">
    <source>
        <dbReference type="EMBL" id="OQV15329.1"/>
    </source>
</evidence>
<feature type="region of interest" description="Disordered" evidence="1">
    <location>
        <begin position="82"/>
        <end position="102"/>
    </location>
</feature>
<feature type="compositionally biased region" description="Low complexity" evidence="1">
    <location>
        <begin position="84"/>
        <end position="102"/>
    </location>
</feature>
<evidence type="ECO:0000313" key="3">
    <source>
        <dbReference type="Proteomes" id="UP000192578"/>
    </source>
</evidence>
<accession>A0A1W0WJH5</accession>
<gene>
    <name evidence="2" type="ORF">BV898_10555</name>
</gene>
<dbReference type="InterPro" id="IPR038538">
    <property type="entry name" value="MTERF_sf"/>
</dbReference>
<dbReference type="OrthoDB" id="9991972at2759"/>
<dbReference type="AlphaFoldDB" id="A0A1W0WJH5"/>
<dbReference type="Gene3D" id="1.25.70.10">
    <property type="entry name" value="Transcription termination factor 3, mitochondrial"/>
    <property type="match status" value="1"/>
</dbReference>
<dbReference type="Proteomes" id="UP000192578">
    <property type="component" value="Unassembled WGS sequence"/>
</dbReference>
<comment type="caution">
    <text evidence="2">The sequence shown here is derived from an EMBL/GenBank/DDBJ whole genome shotgun (WGS) entry which is preliminary data.</text>
</comment>
<protein>
    <submittedName>
        <fullName evidence="2">Uncharacterized protein</fullName>
    </submittedName>
</protein>
<reference evidence="3" key="1">
    <citation type="submission" date="2017-01" db="EMBL/GenBank/DDBJ databases">
        <title>Comparative genomics of anhydrobiosis in the tardigrade Hypsibius dujardini.</title>
        <authorList>
            <person name="Yoshida Y."/>
            <person name="Koutsovoulos G."/>
            <person name="Laetsch D."/>
            <person name="Stevens L."/>
            <person name="Kumar S."/>
            <person name="Horikawa D."/>
            <person name="Ishino K."/>
            <person name="Komine S."/>
            <person name="Tomita M."/>
            <person name="Blaxter M."/>
            <person name="Arakawa K."/>
        </authorList>
    </citation>
    <scope>NUCLEOTIDE SEQUENCE [LARGE SCALE GENOMIC DNA]</scope>
    <source>
        <strain evidence="3">Z151</strain>
    </source>
</reference>
<sequence>MAVNVPIKLAFQAIRALSVWHAPRSLSYVAATIRRPFFLHNPILPSAPFFSSSAVMLNDTERAKKRRRQQFRKKEVISVEKPLDLNPSDPAPSSANSPSADPNTGGRCIINLLDPAHAVRLQELQAIFPKKDIKTLAIRSPQVFFQEFEDIMQIVQYIYTRMGLNQGEMVKAGVFDYPLEHIVRRHVFAERCGVYQMVPEKKPEMVQLNPQLEALIRTSNKNYVRMIGMTLEEYEVFCEVWDQFERHKMEDLKIDLMRVRKRGGRNLVKGSDEEKNDHEDEEDEEEEDEEDNEDNEKDEQFYL</sequence>
<organism evidence="2 3">
    <name type="scientific">Hypsibius exemplaris</name>
    <name type="common">Freshwater tardigrade</name>
    <dbReference type="NCBI Taxonomy" id="2072580"/>
    <lineage>
        <taxon>Eukaryota</taxon>
        <taxon>Metazoa</taxon>
        <taxon>Ecdysozoa</taxon>
        <taxon>Tardigrada</taxon>
        <taxon>Eutardigrada</taxon>
        <taxon>Parachela</taxon>
        <taxon>Hypsibioidea</taxon>
        <taxon>Hypsibiidae</taxon>
        <taxon>Hypsibius</taxon>
    </lineage>
</organism>
<dbReference type="EMBL" id="MTYJ01000091">
    <property type="protein sequence ID" value="OQV15329.1"/>
    <property type="molecule type" value="Genomic_DNA"/>
</dbReference>
<name>A0A1W0WJH5_HYPEX</name>